<dbReference type="Proteomes" id="UP001293593">
    <property type="component" value="Unassembled WGS sequence"/>
</dbReference>
<sequence>MEEDRISSSLVWKEVKSERTLIGKVLTSRSYTRSTMESILRKAWNLQTGFDVIEVTGNAFLFKFEEEEEYCRILRDRPWSINGCLLNLLERSRYNSCEEFDFGYAPMWIQFHNVPLEALCLENAIRLGGEVSEVMLAEDPVYNGRYLRKFLCAKVILDLRKPLAYGFWLPRPDGRKIWISVRYEKLQNFYYNCGKLGHDNRICSSTRLMSSLNPSEPRFGAWLATTECRGWDETMVVIGSEGAEIKHVSRKKEEARLRRKLEEKLKASKVAEKNEDDLFSIKIIHTVCSAKEGGWERNGRESKSSDDTSQEADLDNLIPRRSGKTVDHAGEEQPDSLSIQEE</sequence>
<feature type="domain" description="DUF4283" evidence="2">
    <location>
        <begin position="17"/>
        <end position="89"/>
    </location>
</feature>
<accession>A0AAE1TC04</accession>
<name>A0AAE1TC04_9FABA</name>
<feature type="compositionally biased region" description="Basic and acidic residues" evidence="1">
    <location>
        <begin position="294"/>
        <end position="306"/>
    </location>
</feature>
<dbReference type="InterPro" id="IPR040256">
    <property type="entry name" value="At4g02000-like"/>
</dbReference>
<dbReference type="AlphaFoldDB" id="A0AAE1TC04"/>
<evidence type="ECO:0000313" key="4">
    <source>
        <dbReference type="EMBL" id="KAK4278524.1"/>
    </source>
</evidence>
<gene>
    <name evidence="4" type="ORF">QN277_016360</name>
</gene>
<reference evidence="4" key="1">
    <citation type="submission" date="2023-10" db="EMBL/GenBank/DDBJ databases">
        <title>Chromosome-level genome of the transformable northern wattle, Acacia crassicarpa.</title>
        <authorList>
            <person name="Massaro I."/>
            <person name="Sinha N.R."/>
            <person name="Poethig S."/>
            <person name="Leichty A.R."/>
        </authorList>
    </citation>
    <scope>NUCLEOTIDE SEQUENCE</scope>
    <source>
        <strain evidence="4">Acra3RX</strain>
        <tissue evidence="4">Leaf</tissue>
    </source>
</reference>
<evidence type="ECO:0000259" key="2">
    <source>
        <dbReference type="Pfam" id="PF14111"/>
    </source>
</evidence>
<organism evidence="4 5">
    <name type="scientific">Acacia crassicarpa</name>
    <name type="common">northern wattle</name>
    <dbReference type="NCBI Taxonomy" id="499986"/>
    <lineage>
        <taxon>Eukaryota</taxon>
        <taxon>Viridiplantae</taxon>
        <taxon>Streptophyta</taxon>
        <taxon>Embryophyta</taxon>
        <taxon>Tracheophyta</taxon>
        <taxon>Spermatophyta</taxon>
        <taxon>Magnoliopsida</taxon>
        <taxon>eudicotyledons</taxon>
        <taxon>Gunneridae</taxon>
        <taxon>Pentapetalae</taxon>
        <taxon>rosids</taxon>
        <taxon>fabids</taxon>
        <taxon>Fabales</taxon>
        <taxon>Fabaceae</taxon>
        <taxon>Caesalpinioideae</taxon>
        <taxon>mimosoid clade</taxon>
        <taxon>Acacieae</taxon>
        <taxon>Acacia</taxon>
    </lineage>
</organism>
<dbReference type="InterPro" id="IPR025558">
    <property type="entry name" value="DUF4283"/>
</dbReference>
<dbReference type="Pfam" id="PF14392">
    <property type="entry name" value="zf-CCHC_4"/>
    <property type="match status" value="1"/>
</dbReference>
<evidence type="ECO:0000313" key="5">
    <source>
        <dbReference type="Proteomes" id="UP001293593"/>
    </source>
</evidence>
<feature type="region of interest" description="Disordered" evidence="1">
    <location>
        <begin position="294"/>
        <end position="342"/>
    </location>
</feature>
<evidence type="ECO:0008006" key="6">
    <source>
        <dbReference type="Google" id="ProtNLM"/>
    </source>
</evidence>
<dbReference type="PANTHER" id="PTHR31286">
    <property type="entry name" value="GLYCINE-RICH CELL WALL STRUCTURAL PROTEIN 1.8-LIKE"/>
    <property type="match status" value="1"/>
</dbReference>
<feature type="domain" description="Zinc knuckle CX2CX4HX4C" evidence="3">
    <location>
        <begin position="157"/>
        <end position="204"/>
    </location>
</feature>
<protein>
    <recommendedName>
        <fullName evidence="6">CCHC-type domain-containing protein</fullName>
    </recommendedName>
</protein>
<keyword evidence="5" id="KW-1185">Reference proteome</keyword>
<evidence type="ECO:0000259" key="3">
    <source>
        <dbReference type="Pfam" id="PF14392"/>
    </source>
</evidence>
<proteinExistence type="predicted"/>
<dbReference type="PANTHER" id="PTHR31286:SF167">
    <property type="entry name" value="OS09G0268800 PROTEIN"/>
    <property type="match status" value="1"/>
</dbReference>
<dbReference type="EMBL" id="JAWXYG010000003">
    <property type="protein sequence ID" value="KAK4278524.1"/>
    <property type="molecule type" value="Genomic_DNA"/>
</dbReference>
<evidence type="ECO:0000256" key="1">
    <source>
        <dbReference type="SAM" id="MobiDB-lite"/>
    </source>
</evidence>
<dbReference type="InterPro" id="IPR025836">
    <property type="entry name" value="Zn_knuckle_CX2CX4HX4C"/>
</dbReference>
<comment type="caution">
    <text evidence="4">The sequence shown here is derived from an EMBL/GenBank/DDBJ whole genome shotgun (WGS) entry which is preliminary data.</text>
</comment>
<dbReference type="Pfam" id="PF14111">
    <property type="entry name" value="DUF4283"/>
    <property type="match status" value="1"/>
</dbReference>